<evidence type="ECO:0000313" key="2">
    <source>
        <dbReference type="EMBL" id="KAL2784756.1"/>
    </source>
</evidence>
<dbReference type="Proteomes" id="UP001610563">
    <property type="component" value="Unassembled WGS sequence"/>
</dbReference>
<dbReference type="EMBL" id="JBFTWV010000168">
    <property type="protein sequence ID" value="KAL2784756.1"/>
    <property type="molecule type" value="Genomic_DNA"/>
</dbReference>
<reference evidence="2 3" key="1">
    <citation type="submission" date="2024-07" db="EMBL/GenBank/DDBJ databases">
        <title>Section-level genome sequencing and comparative genomics of Aspergillus sections Usti and Cavernicolus.</title>
        <authorList>
            <consortium name="Lawrence Berkeley National Laboratory"/>
            <person name="Nybo J.L."/>
            <person name="Vesth T.C."/>
            <person name="Theobald S."/>
            <person name="Frisvad J.C."/>
            <person name="Larsen T.O."/>
            <person name="Kjaerboelling I."/>
            <person name="Rothschild-Mancinelli K."/>
            <person name="Lyhne E.K."/>
            <person name="Kogle M.E."/>
            <person name="Barry K."/>
            <person name="Clum A."/>
            <person name="Na H."/>
            <person name="Ledsgaard L."/>
            <person name="Lin J."/>
            <person name="Lipzen A."/>
            <person name="Kuo A."/>
            <person name="Riley R."/>
            <person name="Mondo S."/>
            <person name="Labutti K."/>
            <person name="Haridas S."/>
            <person name="Pangalinan J."/>
            <person name="Salamov A.A."/>
            <person name="Simmons B.A."/>
            <person name="Magnuson J.K."/>
            <person name="Chen J."/>
            <person name="Drula E."/>
            <person name="Henrissat B."/>
            <person name="Wiebenga A."/>
            <person name="Lubbers R.J."/>
            <person name="Gomes A.C."/>
            <person name="Makela M.R."/>
            <person name="Stajich J."/>
            <person name="Grigoriev I.V."/>
            <person name="Mortensen U.H."/>
            <person name="De Vries R.P."/>
            <person name="Baker S.E."/>
            <person name="Andersen M.R."/>
        </authorList>
    </citation>
    <scope>NUCLEOTIDE SEQUENCE [LARGE SCALE GENOMIC DNA]</scope>
    <source>
        <strain evidence="2 3">CBS 209.92</strain>
    </source>
</reference>
<comment type="caution">
    <text evidence="2">The sequence shown here is derived from an EMBL/GenBank/DDBJ whole genome shotgun (WGS) entry which is preliminary data.</text>
</comment>
<dbReference type="SUPFAM" id="SSF53474">
    <property type="entry name" value="alpha/beta-Hydrolases"/>
    <property type="match status" value="1"/>
</dbReference>
<dbReference type="PANTHER" id="PTHR37017">
    <property type="entry name" value="AB HYDROLASE-1 DOMAIN-CONTAINING PROTEIN-RELATED"/>
    <property type="match status" value="1"/>
</dbReference>
<proteinExistence type="predicted"/>
<feature type="domain" description="AB hydrolase-1" evidence="1">
    <location>
        <begin position="30"/>
        <end position="119"/>
    </location>
</feature>
<protein>
    <recommendedName>
        <fullName evidence="1">AB hydrolase-1 domain-containing protein</fullName>
    </recommendedName>
</protein>
<dbReference type="InterPro" id="IPR052897">
    <property type="entry name" value="Sec-Metab_Biosynth_Hydrolase"/>
</dbReference>
<dbReference type="Pfam" id="PF12697">
    <property type="entry name" value="Abhydrolase_6"/>
    <property type="match status" value="1"/>
</dbReference>
<evidence type="ECO:0000313" key="3">
    <source>
        <dbReference type="Proteomes" id="UP001610563"/>
    </source>
</evidence>
<dbReference type="InterPro" id="IPR000073">
    <property type="entry name" value="AB_hydrolase_1"/>
</dbReference>
<name>A0ABR4FNC2_9EURO</name>
<dbReference type="InterPro" id="IPR029058">
    <property type="entry name" value="AB_hydrolase_fold"/>
</dbReference>
<gene>
    <name evidence="2" type="ORF">BJX66DRAFT_343740</name>
</gene>
<dbReference type="PANTHER" id="PTHR37017:SF11">
    <property type="entry name" value="ESTERASE_LIPASE_THIOESTERASE DOMAIN-CONTAINING PROTEIN"/>
    <property type="match status" value="1"/>
</dbReference>
<keyword evidence="3" id="KW-1185">Reference proteome</keyword>
<accession>A0ABR4FNC2</accession>
<dbReference type="Gene3D" id="3.40.50.1820">
    <property type="entry name" value="alpha/beta hydrolase"/>
    <property type="match status" value="1"/>
</dbReference>
<evidence type="ECO:0000259" key="1">
    <source>
        <dbReference type="Pfam" id="PF12697"/>
    </source>
</evidence>
<organism evidence="2 3">
    <name type="scientific">Aspergillus keveii</name>
    <dbReference type="NCBI Taxonomy" id="714993"/>
    <lineage>
        <taxon>Eukaryota</taxon>
        <taxon>Fungi</taxon>
        <taxon>Dikarya</taxon>
        <taxon>Ascomycota</taxon>
        <taxon>Pezizomycotina</taxon>
        <taxon>Eurotiomycetes</taxon>
        <taxon>Eurotiomycetidae</taxon>
        <taxon>Eurotiales</taxon>
        <taxon>Aspergillaceae</taxon>
        <taxon>Aspergillus</taxon>
        <taxon>Aspergillus subgen. Nidulantes</taxon>
    </lineage>
</organism>
<sequence length="128" mass="14184">MFKKYGFQCEVDLGYNEDGTVFVKNAVKSLYNDNTPATAEKLARENVMRNIAAAAGNITGAPWKDLETVYIYLVQDLAIRLSLQRSMVKDAVRAGGRIQTEVIDAGHCAFLSRPDEVVEIVLRVTGRC</sequence>